<accession>A0A3P6TAL4</accession>
<evidence type="ECO:0000256" key="2">
    <source>
        <dbReference type="ARBA" id="ARBA00022737"/>
    </source>
</evidence>
<evidence type="ECO:0000256" key="1">
    <source>
        <dbReference type="ARBA" id="ARBA00007831"/>
    </source>
</evidence>
<dbReference type="PRINTS" id="PR00196">
    <property type="entry name" value="ANNEXIN"/>
</dbReference>
<dbReference type="SUPFAM" id="SSF47874">
    <property type="entry name" value="Annexin"/>
    <property type="match status" value="1"/>
</dbReference>
<dbReference type="EMBL" id="UYRX01000669">
    <property type="protein sequence ID" value="VDK85162.1"/>
    <property type="molecule type" value="Genomic_DNA"/>
</dbReference>
<dbReference type="Proteomes" id="UP000277928">
    <property type="component" value="Unassembled WGS sequence"/>
</dbReference>
<protein>
    <submittedName>
        <fullName evidence="4">Uncharacterized protein</fullName>
    </submittedName>
</protein>
<dbReference type="GO" id="GO:0005544">
    <property type="term" value="F:calcium-dependent phospholipid binding"/>
    <property type="evidence" value="ECO:0007669"/>
    <property type="project" value="InterPro"/>
</dbReference>
<dbReference type="GO" id="GO:0005737">
    <property type="term" value="C:cytoplasm"/>
    <property type="evidence" value="ECO:0007669"/>
    <property type="project" value="TreeGrafter"/>
</dbReference>
<gene>
    <name evidence="4" type="ORF">NLS_LOCUS6995</name>
</gene>
<sequence length="341" mass="38888">MGNSDETTKDEEDSSEDEEMLIDEQLLRRKRLSMPLLYQMNLNKNKKVRGTVIGPSDENFNPLIASEKLRQALNGLDTNEQAIIEVAVGHNNFQRQQIVSTCEYLHSKVIMDDLKDELGGFVLDTILSLFIPTHFYLANLLHQSLCKEKSNYAIAVEIGCTRTATQMKAIKNAYRISFSTTLERDVVVKVEGVFGAMLQLLLCSLRDEEYSESKMLIEKHVDIIIKESNGMDEMSHNVKLFEKIFIGHSWQHIAAVMDKLDAKHGGNEHFIKMQIAHNENISSDIKNMLLTIVKISRNTQWYFAEKLHNAVSSSKPDHEAIIRILVSRSEVASFRAESRFI</sequence>
<dbReference type="STRING" id="42156.A0A3P6TAL4"/>
<dbReference type="InterPro" id="IPR037104">
    <property type="entry name" value="Annexin_sf"/>
</dbReference>
<dbReference type="OMA" id="LFIGHSW"/>
<dbReference type="PANTHER" id="PTHR10502:SF243">
    <property type="entry name" value="ANNEXIN"/>
    <property type="match status" value="1"/>
</dbReference>
<dbReference type="Gene3D" id="1.10.220.10">
    <property type="entry name" value="Annexin"/>
    <property type="match status" value="3"/>
</dbReference>
<keyword evidence="5" id="KW-1185">Reference proteome</keyword>
<dbReference type="GO" id="GO:0012506">
    <property type="term" value="C:vesicle membrane"/>
    <property type="evidence" value="ECO:0007669"/>
    <property type="project" value="TreeGrafter"/>
</dbReference>
<dbReference type="OrthoDB" id="37886at2759"/>
<evidence type="ECO:0000256" key="3">
    <source>
        <dbReference type="ARBA" id="ARBA00023216"/>
    </source>
</evidence>
<organism evidence="4 5">
    <name type="scientific">Litomosoides sigmodontis</name>
    <name type="common">Filarial nematode worm</name>
    <dbReference type="NCBI Taxonomy" id="42156"/>
    <lineage>
        <taxon>Eukaryota</taxon>
        <taxon>Metazoa</taxon>
        <taxon>Ecdysozoa</taxon>
        <taxon>Nematoda</taxon>
        <taxon>Chromadorea</taxon>
        <taxon>Rhabditida</taxon>
        <taxon>Spirurina</taxon>
        <taxon>Spiruromorpha</taxon>
        <taxon>Filarioidea</taxon>
        <taxon>Onchocercidae</taxon>
        <taxon>Litomosoides</taxon>
    </lineage>
</organism>
<evidence type="ECO:0000313" key="4">
    <source>
        <dbReference type="EMBL" id="VDK85162.1"/>
    </source>
</evidence>
<comment type="similarity">
    <text evidence="1">Belongs to the annexin family.</text>
</comment>
<reference evidence="4 5" key="1">
    <citation type="submission" date="2018-08" db="EMBL/GenBank/DDBJ databases">
        <authorList>
            <person name="Laetsch R D."/>
            <person name="Stevens L."/>
            <person name="Kumar S."/>
            <person name="Blaxter L. M."/>
        </authorList>
    </citation>
    <scope>NUCLEOTIDE SEQUENCE [LARGE SCALE GENOMIC DNA]</scope>
</reference>
<dbReference type="InterPro" id="IPR001464">
    <property type="entry name" value="Annexin"/>
</dbReference>
<name>A0A3P6TAL4_LITSI</name>
<dbReference type="InterPro" id="IPR018502">
    <property type="entry name" value="Annexin_repeat"/>
</dbReference>
<keyword evidence="3" id="KW-0041">Annexin</keyword>
<dbReference type="GO" id="GO:0005509">
    <property type="term" value="F:calcium ion binding"/>
    <property type="evidence" value="ECO:0007669"/>
    <property type="project" value="InterPro"/>
</dbReference>
<dbReference type="GO" id="GO:0005634">
    <property type="term" value="C:nucleus"/>
    <property type="evidence" value="ECO:0007669"/>
    <property type="project" value="TreeGrafter"/>
</dbReference>
<dbReference type="GO" id="GO:0001786">
    <property type="term" value="F:phosphatidylserine binding"/>
    <property type="evidence" value="ECO:0007669"/>
    <property type="project" value="TreeGrafter"/>
</dbReference>
<dbReference type="PANTHER" id="PTHR10502">
    <property type="entry name" value="ANNEXIN"/>
    <property type="match status" value="1"/>
</dbReference>
<evidence type="ECO:0000313" key="5">
    <source>
        <dbReference type="Proteomes" id="UP000277928"/>
    </source>
</evidence>
<dbReference type="AlphaFoldDB" id="A0A3P6TAL4"/>
<dbReference type="GO" id="GO:0005886">
    <property type="term" value="C:plasma membrane"/>
    <property type="evidence" value="ECO:0007669"/>
    <property type="project" value="TreeGrafter"/>
</dbReference>
<keyword evidence="2" id="KW-0677">Repeat</keyword>
<dbReference type="SMART" id="SM00335">
    <property type="entry name" value="ANX"/>
    <property type="match status" value="2"/>
</dbReference>
<dbReference type="Pfam" id="PF00191">
    <property type="entry name" value="Annexin"/>
    <property type="match status" value="2"/>
</dbReference>
<proteinExistence type="inferred from homology"/>